<dbReference type="Pfam" id="PF01420">
    <property type="entry name" value="Methylase_S"/>
    <property type="match status" value="2"/>
</dbReference>
<accession>A0A9X1K0F6</accession>
<keyword evidence="3" id="KW-0540">Nuclease</keyword>
<feature type="domain" description="Type I restriction modification DNA specificity" evidence="2">
    <location>
        <begin position="251"/>
        <end position="402"/>
    </location>
</feature>
<dbReference type="PANTHER" id="PTHR30408:SF12">
    <property type="entry name" value="TYPE I RESTRICTION ENZYME MJAVIII SPECIFICITY SUBUNIT"/>
    <property type="match status" value="1"/>
</dbReference>
<protein>
    <submittedName>
        <fullName evidence="3">Restriction endonuclease subunit S</fullName>
        <ecNumber evidence="3">3.1.21.-</ecNumber>
    </submittedName>
</protein>
<reference evidence="3" key="1">
    <citation type="submission" date="2021-07" db="EMBL/GenBank/DDBJ databases">
        <title>Roseobacter insulae sp. nov., isolated from a tidal flat.</title>
        <authorList>
            <person name="Park S."/>
            <person name="Yoon J.-H."/>
        </authorList>
    </citation>
    <scope>NUCLEOTIDE SEQUENCE</scope>
    <source>
        <strain evidence="3">YSTF-M11</strain>
    </source>
</reference>
<keyword evidence="4" id="KW-1185">Reference proteome</keyword>
<comment type="caution">
    <text evidence="3">The sequence shown here is derived from an EMBL/GenBank/DDBJ whole genome shotgun (WGS) entry which is preliminary data.</text>
</comment>
<evidence type="ECO:0000313" key="4">
    <source>
        <dbReference type="Proteomes" id="UP001138661"/>
    </source>
</evidence>
<dbReference type="Proteomes" id="UP001138661">
    <property type="component" value="Unassembled WGS sequence"/>
</dbReference>
<dbReference type="PANTHER" id="PTHR30408">
    <property type="entry name" value="TYPE-1 RESTRICTION ENZYME ECOKI SPECIFICITY PROTEIN"/>
    <property type="match status" value="1"/>
</dbReference>
<proteinExistence type="predicted"/>
<sequence length="445" mass="49670">MNYWDESVRSSLRPLKHCCHVNPAVLPETTDPDWEFVYIDIGSVSLAEGVTHKERMRFAASPSRARKPVREGDILVSTVRTYLKAIAAIEPADTPQVASTGFAVLRANEGTDARFLYRVVQSNPFVEQVVSQSTGVSYPAINPSTLSNIEVPLPDLATQRQIADFLDRETARIDLLIEKKQRLAERLEEEKDARITHEVTGNTREHSDRKPSRNAFISSIPALWNDAQLKHVVRPGTVITYGIVQAGPEYEGGIPYIRTGDMKGEALPLSDYPHTSPEIAKSYSRSALERGDLVMAIRATVGKCLRVPDELVGANLTQGTAKISPGPRVRRDYLYFALKSKPSLSFFDESAKGATFKEITLDRLRRLVIPMPPLDEQDQIVRRLLHLERRHSRVTEAITASIDRLREYRSALITAAVTGQIDVETYAKSGTPDRRLDAIQEEMGA</sequence>
<keyword evidence="1" id="KW-0175">Coiled coil</keyword>
<dbReference type="AlphaFoldDB" id="A0A9X1K0F6"/>
<feature type="domain" description="Type I restriction modification DNA specificity" evidence="2">
    <location>
        <begin position="70"/>
        <end position="183"/>
    </location>
</feature>
<organism evidence="3 4">
    <name type="scientific">Roseobacter insulae</name>
    <dbReference type="NCBI Taxonomy" id="2859783"/>
    <lineage>
        <taxon>Bacteria</taxon>
        <taxon>Pseudomonadati</taxon>
        <taxon>Pseudomonadota</taxon>
        <taxon>Alphaproteobacteria</taxon>
        <taxon>Rhodobacterales</taxon>
        <taxon>Roseobacteraceae</taxon>
        <taxon>Roseobacter</taxon>
    </lineage>
</organism>
<dbReference type="GO" id="GO:0004519">
    <property type="term" value="F:endonuclease activity"/>
    <property type="evidence" value="ECO:0007669"/>
    <property type="project" value="UniProtKB-KW"/>
</dbReference>
<dbReference type="GO" id="GO:0016787">
    <property type="term" value="F:hydrolase activity"/>
    <property type="evidence" value="ECO:0007669"/>
    <property type="project" value="UniProtKB-KW"/>
</dbReference>
<evidence type="ECO:0000313" key="3">
    <source>
        <dbReference type="EMBL" id="MBW4708119.1"/>
    </source>
</evidence>
<keyword evidence="3" id="KW-0255">Endonuclease</keyword>
<keyword evidence="3" id="KW-0378">Hydrolase</keyword>
<evidence type="ECO:0000256" key="1">
    <source>
        <dbReference type="SAM" id="Coils"/>
    </source>
</evidence>
<dbReference type="CDD" id="cd17256">
    <property type="entry name" value="RMtype1_S_EcoJA65PI-TRD1-CR1_like"/>
    <property type="match status" value="1"/>
</dbReference>
<dbReference type="GO" id="GO:0003677">
    <property type="term" value="F:DNA binding"/>
    <property type="evidence" value="ECO:0007669"/>
    <property type="project" value="InterPro"/>
</dbReference>
<gene>
    <name evidence="3" type="ORF">KX928_10000</name>
</gene>
<evidence type="ECO:0000259" key="2">
    <source>
        <dbReference type="Pfam" id="PF01420"/>
    </source>
</evidence>
<dbReference type="EMBL" id="JAHXDN010000002">
    <property type="protein sequence ID" value="MBW4708119.1"/>
    <property type="molecule type" value="Genomic_DNA"/>
</dbReference>
<dbReference type="EC" id="3.1.21.-" evidence="3"/>
<dbReference type="InterPro" id="IPR000055">
    <property type="entry name" value="Restrct_endonuc_typeI_TRD"/>
</dbReference>
<name>A0A9X1K0F6_9RHOB</name>
<dbReference type="RefSeq" id="WP_219501566.1">
    <property type="nucleotide sequence ID" value="NZ_JAHXDN010000002.1"/>
</dbReference>
<feature type="coiled-coil region" evidence="1">
    <location>
        <begin position="166"/>
        <end position="193"/>
    </location>
</feature>
<dbReference type="InterPro" id="IPR052021">
    <property type="entry name" value="Type-I_RS_S_subunit"/>
</dbReference>